<dbReference type="AlphaFoldDB" id="A0A1T4Y9I9"/>
<evidence type="ECO:0000313" key="2">
    <source>
        <dbReference type="EMBL" id="SKA98472.1"/>
    </source>
</evidence>
<proteinExistence type="predicted"/>
<keyword evidence="3" id="KW-1185">Reference proteome</keyword>
<evidence type="ECO:0000313" key="3">
    <source>
        <dbReference type="Proteomes" id="UP000190105"/>
    </source>
</evidence>
<dbReference type="InterPro" id="IPR016195">
    <property type="entry name" value="Pol/histidinol_Pase-like"/>
</dbReference>
<reference evidence="3" key="1">
    <citation type="submission" date="2017-02" db="EMBL/GenBank/DDBJ databases">
        <authorList>
            <person name="Varghese N."/>
            <person name="Submissions S."/>
        </authorList>
    </citation>
    <scope>NUCLEOTIDE SEQUENCE [LARGE SCALE GENOMIC DNA]</scope>
    <source>
        <strain evidence="3">USBA 833</strain>
    </source>
</reference>
<name>A0A1T4Y9I9_9CLOT</name>
<dbReference type="PANTHER" id="PTHR36928">
    <property type="entry name" value="PHOSPHATASE YCDX-RELATED"/>
    <property type="match status" value="1"/>
</dbReference>
<dbReference type="PANTHER" id="PTHR36928:SF1">
    <property type="entry name" value="PHOSPHATASE YCDX-RELATED"/>
    <property type="match status" value="1"/>
</dbReference>
<dbReference type="STRING" id="1147123.SAMN05443428_12916"/>
<gene>
    <name evidence="2" type="ORF">SAMN05443428_12916</name>
</gene>
<dbReference type="InterPro" id="IPR050243">
    <property type="entry name" value="PHP_phosphatase"/>
</dbReference>
<dbReference type="EMBL" id="FUYH01000029">
    <property type="protein sequence ID" value="SKA98472.1"/>
    <property type="molecule type" value="Genomic_DNA"/>
</dbReference>
<dbReference type="GO" id="GO:0042578">
    <property type="term" value="F:phosphoric ester hydrolase activity"/>
    <property type="evidence" value="ECO:0007669"/>
    <property type="project" value="TreeGrafter"/>
</dbReference>
<evidence type="ECO:0000259" key="1">
    <source>
        <dbReference type="SMART" id="SM00481"/>
    </source>
</evidence>
<dbReference type="GO" id="GO:0005829">
    <property type="term" value="C:cytosol"/>
    <property type="evidence" value="ECO:0007669"/>
    <property type="project" value="TreeGrafter"/>
</dbReference>
<dbReference type="OrthoDB" id="9808747at2"/>
<dbReference type="Proteomes" id="UP000190105">
    <property type="component" value="Unassembled WGS sequence"/>
</dbReference>
<dbReference type="CDD" id="cd07437">
    <property type="entry name" value="PHP_HisPPase_Ycdx_like"/>
    <property type="match status" value="1"/>
</dbReference>
<dbReference type="InterPro" id="IPR004013">
    <property type="entry name" value="PHP_dom"/>
</dbReference>
<accession>A0A1T4Y9I9</accession>
<dbReference type="NCBIfam" id="NF006702">
    <property type="entry name" value="PRK09248.1"/>
    <property type="match status" value="1"/>
</dbReference>
<dbReference type="Gene3D" id="3.20.20.140">
    <property type="entry name" value="Metal-dependent hydrolases"/>
    <property type="match status" value="1"/>
</dbReference>
<organism evidence="2 3">
    <name type="scientific">Caloramator quimbayensis</name>
    <dbReference type="NCBI Taxonomy" id="1147123"/>
    <lineage>
        <taxon>Bacteria</taxon>
        <taxon>Bacillati</taxon>
        <taxon>Bacillota</taxon>
        <taxon>Clostridia</taxon>
        <taxon>Eubacteriales</taxon>
        <taxon>Clostridiaceae</taxon>
        <taxon>Caloramator</taxon>
    </lineage>
</organism>
<dbReference type="InterPro" id="IPR003141">
    <property type="entry name" value="Pol/His_phosphatase_N"/>
</dbReference>
<feature type="domain" description="Polymerase/histidinol phosphatase N-terminal" evidence="1">
    <location>
        <begin position="6"/>
        <end position="80"/>
    </location>
</feature>
<sequence>MKKLVVDTHTHTVASGHAYSTIIENCIEAQKKGIELIGMTDHGPAMPGGPHIFHFGNLKVIPESINGVEILKGVEANIIDYDGHIDIDEERIKKLNLVIASLHDVCIAPGSIKDNTKAIINSMKSGYVDIIGHPGNPMFPIDIDEVLEAALYYNVMIEINNSSLGVSRIGSYENCSLIAKKAAEKGNMIALGTDAHICYSIGEFKKAVEIIEKAGIDDEHIINCDKDRLKKYLINKGKLKKK</sequence>
<dbReference type="SMART" id="SM00481">
    <property type="entry name" value="POLIIIAc"/>
    <property type="match status" value="1"/>
</dbReference>
<dbReference type="GO" id="GO:0008270">
    <property type="term" value="F:zinc ion binding"/>
    <property type="evidence" value="ECO:0007669"/>
    <property type="project" value="TreeGrafter"/>
</dbReference>
<dbReference type="SUPFAM" id="SSF89550">
    <property type="entry name" value="PHP domain-like"/>
    <property type="match status" value="1"/>
</dbReference>
<keyword evidence="2" id="KW-0378">Hydrolase</keyword>
<dbReference type="Pfam" id="PF02811">
    <property type="entry name" value="PHP"/>
    <property type="match status" value="1"/>
</dbReference>
<dbReference type="RefSeq" id="WP_078697565.1">
    <property type="nucleotide sequence ID" value="NZ_FUYH01000029.1"/>
</dbReference>
<protein>
    <submittedName>
        <fullName evidence="2">Putative hydrolase</fullName>
    </submittedName>
</protein>